<evidence type="ECO:0000313" key="2">
    <source>
        <dbReference type="EMBL" id="MFC6725957.1"/>
    </source>
</evidence>
<keyword evidence="3" id="KW-1185">Reference proteome</keyword>
<reference evidence="2 3" key="1">
    <citation type="journal article" date="2019" name="Int. J. Syst. Evol. Microbiol.">
        <title>The Global Catalogue of Microorganisms (GCM) 10K type strain sequencing project: providing services to taxonomists for standard genome sequencing and annotation.</title>
        <authorList>
            <consortium name="The Broad Institute Genomics Platform"/>
            <consortium name="The Broad Institute Genome Sequencing Center for Infectious Disease"/>
            <person name="Wu L."/>
            <person name="Ma J."/>
        </authorList>
    </citation>
    <scope>NUCLEOTIDE SEQUENCE [LARGE SCALE GENOMIC DNA]</scope>
    <source>
        <strain evidence="2 3">NBRC 111368</strain>
    </source>
</reference>
<dbReference type="AlphaFoldDB" id="A0ABD5S385"/>
<comment type="caution">
    <text evidence="2">The sequence shown here is derived from an EMBL/GenBank/DDBJ whole genome shotgun (WGS) entry which is preliminary data.</text>
</comment>
<proteinExistence type="predicted"/>
<feature type="region of interest" description="Disordered" evidence="1">
    <location>
        <begin position="218"/>
        <end position="241"/>
    </location>
</feature>
<organism evidence="2 3">
    <name type="scientific">Halobium palmae</name>
    <dbReference type="NCBI Taxonomy" id="1776492"/>
    <lineage>
        <taxon>Archaea</taxon>
        <taxon>Methanobacteriati</taxon>
        <taxon>Methanobacteriota</taxon>
        <taxon>Stenosarchaea group</taxon>
        <taxon>Halobacteria</taxon>
        <taxon>Halobacteriales</taxon>
        <taxon>Haloferacaceae</taxon>
        <taxon>Halobium</taxon>
    </lineage>
</organism>
<gene>
    <name evidence="2" type="ORF">ACFQE1_16610</name>
</gene>
<dbReference type="Proteomes" id="UP001596328">
    <property type="component" value="Unassembled WGS sequence"/>
</dbReference>
<accession>A0ABD5S385</accession>
<sequence length="241" mass="26681">MTEWFLSDSPFGDGESVDEIDVTARDSGTLFGSTPFEEKEGTVTVGWWQAEALETTPPAGRAHYRVHVPFALHPPSDEFRYKQLRVGMELEDGCIAKGLAPTEVSTEETQRKLWLSPSLEFSGTKASIGGVEYVTTFEKLVPRIEAYGENERSFYWIHRPKRFGSLESGRKHSVVVLETPADAESVSGTLYYEIASKKRFGGGFFDVTARTDEIPFTWSLPRSGSETGPMTSPASEPDPVA</sequence>
<dbReference type="EMBL" id="JBHSWU010000800">
    <property type="protein sequence ID" value="MFC6725957.1"/>
    <property type="molecule type" value="Genomic_DNA"/>
</dbReference>
<evidence type="ECO:0000256" key="1">
    <source>
        <dbReference type="SAM" id="MobiDB-lite"/>
    </source>
</evidence>
<evidence type="ECO:0000313" key="3">
    <source>
        <dbReference type="Proteomes" id="UP001596328"/>
    </source>
</evidence>
<name>A0ABD5S385_9EURY</name>
<feature type="compositionally biased region" description="Polar residues" evidence="1">
    <location>
        <begin position="220"/>
        <end position="234"/>
    </location>
</feature>
<protein>
    <submittedName>
        <fullName evidence="2">Uncharacterized protein</fullName>
    </submittedName>
</protein>